<name>A0A2P6ASH8_9GAMM</name>
<evidence type="ECO:0000313" key="4">
    <source>
        <dbReference type="EMBL" id="PQA42933.1"/>
    </source>
</evidence>
<dbReference type="Pfam" id="PF13305">
    <property type="entry name" value="TetR_C_33"/>
    <property type="match status" value="1"/>
</dbReference>
<accession>A0A2P6ASH8</accession>
<dbReference type="InterPro" id="IPR025996">
    <property type="entry name" value="MT1864/Rv1816-like_C"/>
</dbReference>
<keyword evidence="5" id="KW-1185">Reference proteome</keyword>
<keyword evidence="1" id="KW-0805">Transcription regulation</keyword>
<feature type="domain" description="HTH-type transcriptional regulator MT1864/Rv1816-like C-terminal" evidence="3">
    <location>
        <begin position="15"/>
        <end position="118"/>
    </location>
</feature>
<dbReference type="SUPFAM" id="SSF48498">
    <property type="entry name" value="Tetracyclin repressor-like, C-terminal domain"/>
    <property type="match status" value="1"/>
</dbReference>
<evidence type="ECO:0000259" key="3">
    <source>
        <dbReference type="Pfam" id="PF13305"/>
    </source>
</evidence>
<dbReference type="InterPro" id="IPR036271">
    <property type="entry name" value="Tet_transcr_reg_TetR-rel_C_sf"/>
</dbReference>
<dbReference type="Proteomes" id="UP000243900">
    <property type="component" value="Unassembled WGS sequence"/>
</dbReference>
<comment type="caution">
    <text evidence="4">The sequence shown here is derived from an EMBL/GenBank/DDBJ whole genome shotgun (WGS) entry which is preliminary data.</text>
</comment>
<dbReference type="Gene3D" id="1.10.357.10">
    <property type="entry name" value="Tetracycline Repressor, domain 2"/>
    <property type="match status" value="1"/>
</dbReference>
<evidence type="ECO:0000313" key="5">
    <source>
        <dbReference type="Proteomes" id="UP000243900"/>
    </source>
</evidence>
<proteinExistence type="predicted"/>
<keyword evidence="2" id="KW-0804">Transcription</keyword>
<sequence>MDRAYTAPVSPVEQLQAAAAEYLKFYLDYPDYFRLLAFPPEQARNAASVEMNAQIARRVDEQNERMVNALRTGMDAGLIRPADPRELATALWASWNGMISLGWRNDSLRRDPESLRKLIELATGVISAGLLLPETRAR</sequence>
<gene>
    <name evidence="4" type="ORF">C5O18_05520</name>
</gene>
<evidence type="ECO:0000256" key="2">
    <source>
        <dbReference type="ARBA" id="ARBA00023163"/>
    </source>
</evidence>
<evidence type="ECO:0000256" key="1">
    <source>
        <dbReference type="ARBA" id="ARBA00023015"/>
    </source>
</evidence>
<dbReference type="AlphaFoldDB" id="A0A2P6ASH8"/>
<dbReference type="EMBL" id="PTQZ01000105">
    <property type="protein sequence ID" value="PQA42933.1"/>
    <property type="molecule type" value="Genomic_DNA"/>
</dbReference>
<protein>
    <recommendedName>
        <fullName evidence="3">HTH-type transcriptional regulator MT1864/Rv1816-like C-terminal domain-containing protein</fullName>
    </recommendedName>
</protein>
<organism evidence="4 5">
    <name type="scientific">Amnimonas aquatica</name>
    <dbReference type="NCBI Taxonomy" id="2094561"/>
    <lineage>
        <taxon>Bacteria</taxon>
        <taxon>Pseudomonadati</taxon>
        <taxon>Pseudomonadota</taxon>
        <taxon>Gammaproteobacteria</taxon>
        <taxon>Moraxellales</taxon>
        <taxon>Moraxellaceae</taxon>
        <taxon>Amnimonas</taxon>
    </lineage>
</organism>
<reference evidence="5" key="1">
    <citation type="submission" date="2018-02" db="EMBL/GenBank/DDBJ databases">
        <title>Genome sequencing of Solimonas sp. HR-BB.</title>
        <authorList>
            <person name="Lee Y."/>
            <person name="Jeon C.O."/>
        </authorList>
    </citation>
    <scope>NUCLEOTIDE SEQUENCE [LARGE SCALE GENOMIC DNA]</scope>
    <source>
        <strain evidence="5">HR-E</strain>
    </source>
</reference>